<dbReference type="InterPro" id="IPR000182">
    <property type="entry name" value="GNAT_dom"/>
</dbReference>
<gene>
    <name evidence="4" type="ORF">BN990_02070</name>
</gene>
<dbReference type="Pfam" id="PF00583">
    <property type="entry name" value="Acetyltransf_1"/>
    <property type="match status" value="1"/>
</dbReference>
<evidence type="ECO:0000259" key="3">
    <source>
        <dbReference type="PROSITE" id="PS51186"/>
    </source>
</evidence>
<sequence length="125" mass="14703">MLIRYKKNQEKIAMGLLSFMPEEKDVKKLQQTIKEYETNPDWHLYLWKEEDILGAVGVKIEDEINAVIQHVSVNPSHRNLGIGKKMVNEIERLYHNKYAVCASDKIQQFYMKCDGDSKEEKENDE</sequence>
<dbReference type="Gene3D" id="3.40.630.30">
    <property type="match status" value="1"/>
</dbReference>
<evidence type="ECO:0000256" key="1">
    <source>
        <dbReference type="ARBA" id="ARBA00022679"/>
    </source>
</evidence>
<keyword evidence="2" id="KW-0012">Acyltransferase</keyword>
<dbReference type="SUPFAM" id="SSF55729">
    <property type="entry name" value="Acyl-CoA N-acyltransferases (Nat)"/>
    <property type="match status" value="1"/>
</dbReference>
<dbReference type="PANTHER" id="PTHR43800">
    <property type="entry name" value="PEPTIDYL-LYSINE N-ACETYLTRANSFERASE YJAB"/>
    <property type="match status" value="1"/>
</dbReference>
<dbReference type="PANTHER" id="PTHR43800:SF1">
    <property type="entry name" value="PEPTIDYL-LYSINE N-ACETYLTRANSFERASE YJAB"/>
    <property type="match status" value="1"/>
</dbReference>
<dbReference type="PROSITE" id="PS51186">
    <property type="entry name" value="GNAT"/>
    <property type="match status" value="1"/>
</dbReference>
<evidence type="ECO:0000313" key="4">
    <source>
        <dbReference type="EMBL" id="CDQ39756.1"/>
    </source>
</evidence>
<dbReference type="CDD" id="cd04301">
    <property type="entry name" value="NAT_SF"/>
    <property type="match status" value="1"/>
</dbReference>
<feature type="domain" description="N-acetyltransferase" evidence="3">
    <location>
        <begin position="3"/>
        <end position="125"/>
    </location>
</feature>
<dbReference type="RefSeq" id="WP_021291214.1">
    <property type="nucleotide sequence ID" value="NZ_BNER01000002.1"/>
</dbReference>
<reference evidence="5" key="2">
    <citation type="submission" date="2014-05" db="EMBL/GenBank/DDBJ databases">
        <title>Draft genome sequence of Virgibacillus massiliensis Vm-5.</title>
        <authorList>
            <person name="Khelaifia S."/>
            <person name="Croce O."/>
            <person name="Lagier J.C."/>
            <person name="Raoult D."/>
        </authorList>
    </citation>
    <scope>NUCLEOTIDE SEQUENCE [LARGE SCALE GENOMIC DNA]</scope>
    <source>
        <strain evidence="5">Vm-5</strain>
    </source>
</reference>
<accession>A0A024QCS2</accession>
<dbReference type="AlphaFoldDB" id="A0A024QCS2"/>
<dbReference type="STRING" id="1462526.BN990_02070"/>
<proteinExistence type="predicted"/>
<evidence type="ECO:0000313" key="5">
    <source>
        <dbReference type="Proteomes" id="UP000028875"/>
    </source>
</evidence>
<comment type="caution">
    <text evidence="4">The sequence shown here is derived from an EMBL/GenBank/DDBJ whole genome shotgun (WGS) entry which is preliminary data.</text>
</comment>
<keyword evidence="1 4" id="KW-0808">Transferase</keyword>
<keyword evidence="5" id="KW-1185">Reference proteome</keyword>
<dbReference type="Proteomes" id="UP000028875">
    <property type="component" value="Unassembled WGS sequence"/>
</dbReference>
<name>A0A024QCS2_9BACI</name>
<dbReference type="EMBL" id="CCDP010000001">
    <property type="protein sequence ID" value="CDQ39756.1"/>
    <property type="molecule type" value="Genomic_DNA"/>
</dbReference>
<organism evidence="4 5">
    <name type="scientific">Virgibacillus massiliensis</name>
    <dbReference type="NCBI Taxonomy" id="1462526"/>
    <lineage>
        <taxon>Bacteria</taxon>
        <taxon>Bacillati</taxon>
        <taxon>Bacillota</taxon>
        <taxon>Bacilli</taxon>
        <taxon>Bacillales</taxon>
        <taxon>Bacillaceae</taxon>
        <taxon>Virgibacillus</taxon>
    </lineage>
</organism>
<dbReference type="eggNOG" id="COG0456">
    <property type="taxonomic scope" value="Bacteria"/>
</dbReference>
<dbReference type="GO" id="GO:0016747">
    <property type="term" value="F:acyltransferase activity, transferring groups other than amino-acyl groups"/>
    <property type="evidence" value="ECO:0007669"/>
    <property type="project" value="InterPro"/>
</dbReference>
<reference evidence="4 5" key="1">
    <citation type="submission" date="2014-03" db="EMBL/GenBank/DDBJ databases">
        <authorList>
            <person name="Urmite Genomes U."/>
        </authorList>
    </citation>
    <scope>NUCLEOTIDE SEQUENCE [LARGE SCALE GENOMIC DNA]</scope>
    <source>
        <strain evidence="4 5">Vm-5</strain>
    </source>
</reference>
<dbReference type="InterPro" id="IPR016181">
    <property type="entry name" value="Acyl_CoA_acyltransferase"/>
</dbReference>
<protein>
    <submittedName>
        <fullName evidence="4">Acetyltransferase (GNAT) family protein</fullName>
    </submittedName>
</protein>
<dbReference type="OrthoDB" id="2189687at2"/>
<evidence type="ECO:0000256" key="2">
    <source>
        <dbReference type="ARBA" id="ARBA00023315"/>
    </source>
</evidence>